<keyword evidence="3 7" id="KW-0719">Serine esterase</keyword>
<comment type="function">
    <text evidence="5">Demethylates proteins that have been reversibly carboxymethylated. Demethylates the phosphatase PP2A catalytic subunit.</text>
</comment>
<feature type="compositionally biased region" description="Low complexity" evidence="9">
    <location>
        <begin position="47"/>
        <end position="63"/>
    </location>
</feature>
<evidence type="ECO:0000256" key="2">
    <source>
        <dbReference type="ARBA" id="ARBA00020672"/>
    </source>
</evidence>
<dbReference type="AlphaFoldDB" id="A0A443HSX2"/>
<name>A0A443HSX2_BYSSP</name>
<evidence type="ECO:0000256" key="9">
    <source>
        <dbReference type="SAM" id="MobiDB-lite"/>
    </source>
</evidence>
<dbReference type="Gene3D" id="3.40.50.1820">
    <property type="entry name" value="alpha/beta hydrolase"/>
    <property type="match status" value="1"/>
</dbReference>
<dbReference type="PIRSF" id="PIRSF022950">
    <property type="entry name" value="PPase_methylesterase_euk"/>
    <property type="match status" value="1"/>
</dbReference>
<dbReference type="Proteomes" id="UP000283841">
    <property type="component" value="Unassembled WGS sequence"/>
</dbReference>
<feature type="active site" evidence="8">
    <location>
        <position position="369"/>
    </location>
</feature>
<evidence type="ECO:0000256" key="6">
    <source>
        <dbReference type="ARBA" id="ARBA00049203"/>
    </source>
</evidence>
<dbReference type="FunFam" id="3.40.50.1820:FF:000186">
    <property type="entry name" value="Protein phosphatase methylesterase 1"/>
    <property type="match status" value="1"/>
</dbReference>
<keyword evidence="12" id="KW-1185">Reference proteome</keyword>
<comment type="catalytic activity">
    <reaction evidence="6">
        <text>[phosphatase 2A protein]-C-terminal L-leucine methyl ester + H2O = [phosphatase 2A protein]-C-terminal L-leucine + methanol + H(+)</text>
        <dbReference type="Rhea" id="RHEA:48548"/>
        <dbReference type="Rhea" id="RHEA-COMP:12134"/>
        <dbReference type="Rhea" id="RHEA-COMP:12135"/>
        <dbReference type="ChEBI" id="CHEBI:15377"/>
        <dbReference type="ChEBI" id="CHEBI:15378"/>
        <dbReference type="ChEBI" id="CHEBI:17790"/>
        <dbReference type="ChEBI" id="CHEBI:90516"/>
        <dbReference type="ChEBI" id="CHEBI:90517"/>
        <dbReference type="EC" id="3.1.1.89"/>
    </reaction>
</comment>
<accession>A0A443HSX2</accession>
<dbReference type="Pfam" id="PF12697">
    <property type="entry name" value="Abhydrolase_6"/>
    <property type="match status" value="1"/>
</dbReference>
<feature type="active site" evidence="8">
    <location>
        <position position="212"/>
    </location>
</feature>
<dbReference type="EMBL" id="RCNU01000006">
    <property type="protein sequence ID" value="RWQ94917.1"/>
    <property type="molecule type" value="Genomic_DNA"/>
</dbReference>
<sequence>MSDLQKSFAKSRLARLPPEPPPIFDEAQEDALASHQQHEGGHEDDSSSASSASSTGTVVPSPSQHLFARGRGSSSKQDAALNWTDYFAQELYLEEDEKDLHISHHVYITPPTKSGPLFVLHHGAGSSALSFAVCVEEIRKILPDVGILAPDARWHGSTTVTRKTEQQDSVNSDVEVDLRLDTLSRDLVFVVQETQKKMGWDTLPDLVLIGHSLGGAVVVDAAKKGDLGAKLLAYAVLDVVEGSAMDALQSMEKYLMTRPTRFPSLSSGIEWHIRSRTLRNRTSARASVPSLLREEENPSDPSRPWVWRTDLAVTKPLWENWFVGMSKKFLEAKGGKLLLLAGTDRLDKELMIGQMQGKYQLQVLPDAGHFIQEDQPTKTAQILVDFYKRNDRSALVLPPKVGDMLASAAMAKGTGDAAAGVLKRPFP</sequence>
<dbReference type="GO" id="GO:0051723">
    <property type="term" value="F:protein methylesterase activity"/>
    <property type="evidence" value="ECO:0007669"/>
    <property type="project" value="UniProtKB-EC"/>
</dbReference>
<dbReference type="InterPro" id="IPR016812">
    <property type="entry name" value="PPase_methylesterase_euk"/>
</dbReference>
<dbReference type="SUPFAM" id="SSF53474">
    <property type="entry name" value="alpha/beta-Hydrolases"/>
    <property type="match status" value="1"/>
</dbReference>
<dbReference type="VEuPathDB" id="FungiDB:C8Q69DRAFT_275155"/>
<feature type="domain" description="AB hydrolase-1" evidence="10">
    <location>
        <begin position="118"/>
        <end position="381"/>
    </location>
</feature>
<organism evidence="11 12">
    <name type="scientific">Byssochlamys spectabilis</name>
    <name type="common">Paecilomyces variotii</name>
    <dbReference type="NCBI Taxonomy" id="264951"/>
    <lineage>
        <taxon>Eukaryota</taxon>
        <taxon>Fungi</taxon>
        <taxon>Dikarya</taxon>
        <taxon>Ascomycota</taxon>
        <taxon>Pezizomycotina</taxon>
        <taxon>Eurotiomycetes</taxon>
        <taxon>Eurotiomycetidae</taxon>
        <taxon>Eurotiales</taxon>
        <taxon>Thermoascaceae</taxon>
        <taxon>Paecilomyces</taxon>
    </lineage>
</organism>
<proteinExistence type="inferred from homology"/>
<dbReference type="EC" id="3.1.1.-" evidence="7"/>
<evidence type="ECO:0000256" key="5">
    <source>
        <dbReference type="ARBA" id="ARBA00024741"/>
    </source>
</evidence>
<evidence type="ECO:0000256" key="8">
    <source>
        <dbReference type="PIRSR" id="PIRSR022950-1"/>
    </source>
</evidence>
<dbReference type="GeneID" id="39596121"/>
<keyword evidence="4 7" id="KW-0378">Hydrolase</keyword>
<reference evidence="11 12" key="1">
    <citation type="journal article" date="2018" name="Front. Microbiol.">
        <title>Genomic and genetic insights into a cosmopolitan fungus, Paecilomyces variotii (Eurotiales).</title>
        <authorList>
            <person name="Urquhart A.S."/>
            <person name="Mondo S.J."/>
            <person name="Makela M.R."/>
            <person name="Hane J.K."/>
            <person name="Wiebenga A."/>
            <person name="He G."/>
            <person name="Mihaltcheva S."/>
            <person name="Pangilinan J."/>
            <person name="Lipzen A."/>
            <person name="Barry K."/>
            <person name="de Vries R.P."/>
            <person name="Grigoriev I.V."/>
            <person name="Idnurm A."/>
        </authorList>
    </citation>
    <scope>NUCLEOTIDE SEQUENCE [LARGE SCALE GENOMIC DNA]</scope>
    <source>
        <strain evidence="11 12">CBS 101075</strain>
    </source>
</reference>
<comment type="similarity">
    <text evidence="1 7">Belongs to the AB hydrolase superfamily.</text>
</comment>
<evidence type="ECO:0000313" key="12">
    <source>
        <dbReference type="Proteomes" id="UP000283841"/>
    </source>
</evidence>
<comment type="caution">
    <text evidence="11">The sequence shown here is derived from an EMBL/GenBank/DDBJ whole genome shotgun (WGS) entry which is preliminary data.</text>
</comment>
<feature type="region of interest" description="Disordered" evidence="9">
    <location>
        <begin position="1"/>
        <end position="74"/>
    </location>
</feature>
<gene>
    <name evidence="11" type="ORF">C8Q69DRAFT_275155</name>
</gene>
<feature type="active site" evidence="8">
    <location>
        <position position="238"/>
    </location>
</feature>
<evidence type="ECO:0000259" key="10">
    <source>
        <dbReference type="Pfam" id="PF12697"/>
    </source>
</evidence>
<feature type="compositionally biased region" description="Basic and acidic residues" evidence="9">
    <location>
        <begin position="36"/>
        <end position="45"/>
    </location>
</feature>
<dbReference type="InterPro" id="IPR029058">
    <property type="entry name" value="AB_hydrolase_fold"/>
</dbReference>
<dbReference type="PANTHER" id="PTHR14189">
    <property type="entry name" value="PROTEIN PHOSPHATASE METHYLESTERASE-1 RELATED"/>
    <property type="match status" value="1"/>
</dbReference>
<evidence type="ECO:0000256" key="3">
    <source>
        <dbReference type="ARBA" id="ARBA00022487"/>
    </source>
</evidence>
<dbReference type="RefSeq" id="XP_028484562.1">
    <property type="nucleotide sequence ID" value="XM_028626844.1"/>
</dbReference>
<dbReference type="InterPro" id="IPR000073">
    <property type="entry name" value="AB_hydrolase_1"/>
</dbReference>
<evidence type="ECO:0000256" key="7">
    <source>
        <dbReference type="PIRNR" id="PIRNR022950"/>
    </source>
</evidence>
<evidence type="ECO:0000313" key="11">
    <source>
        <dbReference type="EMBL" id="RWQ94917.1"/>
    </source>
</evidence>
<dbReference type="STRING" id="264951.A0A443HSX2"/>
<protein>
    <recommendedName>
        <fullName evidence="2 7">Protein phosphatase methylesterase 1</fullName>
        <shortName evidence="7">PME-1</shortName>
        <ecNumber evidence="7">3.1.1.-</ecNumber>
    </recommendedName>
</protein>
<evidence type="ECO:0000256" key="4">
    <source>
        <dbReference type="ARBA" id="ARBA00022801"/>
    </source>
</evidence>
<dbReference type="PANTHER" id="PTHR14189:SF0">
    <property type="entry name" value="PROTEIN PHOSPHATASE METHYLESTERASE 1"/>
    <property type="match status" value="1"/>
</dbReference>
<evidence type="ECO:0000256" key="1">
    <source>
        <dbReference type="ARBA" id="ARBA00008645"/>
    </source>
</evidence>